<keyword evidence="3" id="KW-0808">Transferase</keyword>
<dbReference type="InterPro" id="IPR032088">
    <property type="entry name" value="SAT"/>
</dbReference>
<dbReference type="GO" id="GO:0044550">
    <property type="term" value="P:secondary metabolite biosynthetic process"/>
    <property type="evidence" value="ECO:0007669"/>
    <property type="project" value="UniProtKB-ARBA"/>
</dbReference>
<dbReference type="GO" id="GO:0031177">
    <property type="term" value="F:phosphopantetheine binding"/>
    <property type="evidence" value="ECO:0007669"/>
    <property type="project" value="InterPro"/>
</dbReference>
<dbReference type="SUPFAM" id="SSF52151">
    <property type="entry name" value="FabD/lysophospholipase-like"/>
    <property type="match status" value="1"/>
</dbReference>
<dbReference type="Gene3D" id="1.10.1200.10">
    <property type="entry name" value="ACP-like"/>
    <property type="match status" value="2"/>
</dbReference>
<dbReference type="HOGENOM" id="CLU_000022_6_0_1"/>
<dbReference type="PROSITE" id="PS00012">
    <property type="entry name" value="PHOSPHOPANTETHEINE"/>
    <property type="match status" value="1"/>
</dbReference>
<dbReference type="Pfam" id="PF00550">
    <property type="entry name" value="PP-binding"/>
    <property type="match status" value="2"/>
</dbReference>
<dbReference type="InterPro" id="IPR006162">
    <property type="entry name" value="Ppantetheine_attach_site"/>
</dbReference>
<dbReference type="Gene3D" id="3.40.50.1820">
    <property type="entry name" value="alpha/beta hydrolase"/>
    <property type="match status" value="1"/>
</dbReference>
<dbReference type="Pfam" id="PF02801">
    <property type="entry name" value="Ketoacyl-synt_C"/>
    <property type="match status" value="1"/>
</dbReference>
<dbReference type="Pfam" id="PF16073">
    <property type="entry name" value="SAT"/>
    <property type="match status" value="1"/>
</dbReference>
<evidence type="ECO:0000256" key="1">
    <source>
        <dbReference type="ARBA" id="ARBA00022450"/>
    </source>
</evidence>
<dbReference type="SUPFAM" id="SSF53901">
    <property type="entry name" value="Thiolase-like"/>
    <property type="match status" value="1"/>
</dbReference>
<keyword evidence="1" id="KW-0596">Phosphopantetheine</keyword>
<proteinExistence type="predicted"/>
<dbReference type="InterPro" id="IPR042104">
    <property type="entry name" value="PKS_dehydratase_sf"/>
</dbReference>
<dbReference type="InterPro" id="IPR014043">
    <property type="entry name" value="Acyl_transferase_dom"/>
</dbReference>
<evidence type="ECO:0000256" key="4">
    <source>
        <dbReference type="ARBA" id="ARBA00022737"/>
    </source>
</evidence>
<dbReference type="InterPro" id="IPR049552">
    <property type="entry name" value="PKS_DH_N"/>
</dbReference>
<name>A0A0B4GI83_METGA</name>
<dbReference type="InterPro" id="IPR050091">
    <property type="entry name" value="PKS_NRPS_Biosynth_Enz"/>
</dbReference>
<dbReference type="Pfam" id="PF22621">
    <property type="entry name" value="CurL-like_PKS_C"/>
    <property type="match status" value="1"/>
</dbReference>
<reference evidence="10 11" key="1">
    <citation type="journal article" date="2014" name="Proc. Natl. Acad. Sci. U.S.A.">
        <title>Trajectory and genomic determinants of fungal-pathogen speciation and host adaptation.</title>
        <authorList>
            <person name="Hu X."/>
            <person name="Xiao G."/>
            <person name="Zheng P."/>
            <person name="Shang Y."/>
            <person name="Su Y."/>
            <person name="Zhang X."/>
            <person name="Liu X."/>
            <person name="Zhan S."/>
            <person name="St Leger R.J."/>
            <person name="Wang C."/>
        </authorList>
    </citation>
    <scope>NUCLEOTIDE SEQUENCE [LARGE SCALE GENOMIC DNA]</scope>
    <source>
        <strain evidence="10 11">ARSEF 977</strain>
    </source>
</reference>
<feature type="domain" description="Ketosynthase family 3 (KS3)" evidence="8">
    <location>
        <begin position="395"/>
        <end position="830"/>
    </location>
</feature>
<evidence type="ECO:0000256" key="6">
    <source>
        <dbReference type="PROSITE-ProRule" id="PRU01363"/>
    </source>
</evidence>
<dbReference type="PROSITE" id="PS52004">
    <property type="entry name" value="KS3_2"/>
    <property type="match status" value="1"/>
</dbReference>
<evidence type="ECO:0000259" key="9">
    <source>
        <dbReference type="PROSITE" id="PS52019"/>
    </source>
</evidence>
<dbReference type="Gene3D" id="3.10.129.110">
    <property type="entry name" value="Polyketide synthase dehydratase"/>
    <property type="match status" value="1"/>
</dbReference>
<sequence>MMTNTTDIVQKDPELIAFGDLAASECLDSLQGLLHSKNNANLSDFFVRVSFGLRQFLGCLPSTQQQLFPRFSTLVDLLDKWECAPGRPALQPFLLSVLQSAQFIQLVTHLLTSDYNRREHGVACMRPYLNQPPQPLRRKCSHGISIGGEYVHNQQFFVPLAVESALAAFRTGLKSFLVGETIAVERSDASMTWSASVLPTTNATVEELLVSFTKSATVSEDYEAIWVTARTPTEVTTLGGRPLVLSDFVTVNKDKLRVKWLDIASPYHAPHLFSERDIDEIMEGVAENTATSAASGIALLPAYSSADTKTDFLGRLRMAVDGALRRQLDLDAVFRSCGERLSQMGSRRCRLTAIAYGTTSMLSTALLNNFGIHLDMTDVSQVTADTSHVPGRFEQSKIAIIGYSGRFPSADSNEAFWELLCAGRDVHREIPDDRFDHKTHYDMEGRATNKFRVKHGCFVDSPGLFDARFFNMSPREAENTDPAQRLAILTTYEAMEMAGFVRNRTPSTQDDRVGVFFGSTSDDWRDINASQNVDTYFIPGGNRAFCPGRISYFFRLSGPSLSIDTACSSSFAALQIACSYLLSGQCDTAIAGGSNIMTNPNIFCGLDRAHFLSTTGNCNVFDDGANGYCRADAVTSVILKRLEDAEADNDPILGVIVAADTNHCGHAESITRPHEGDQAALFQHILRRANYDPLDVGVVEMHGTGTQVGDATEMSSVLSTFAPRTERSETQRNRPLYVGSLKANVGHAEAASGITSLIKILLMLKHNEIPPHCGIKTQINRSYPADLAARGVHIAAQPTAWPRYPSSTKRAAFVNNFSAAGGNTAVLVEEAPQGSGNVQMDGRQTHLVAVTAKTASSLLNNAQSLTSWLQQHPDTALSKLSYTTTARRTHHEHRIMVSAEDVPSLIRDLASLSNQDPKTVKAIPPPGKRPRIVFAFTGQGSLYIGMGRELYDVYRSFRQDVTQLDQLASSYGFPSFIGLINGSTSVEIHTISVVTSHLALLCTQLALVKLLGRWRIKPSAVIGHSLGEYAALYAAGVISAGDAIYLVGKRASLLDQHCSKGTHGMLVVKASRRETERLLRVVGNDFEVACANHPAAHVVAGPKDQMPAVIIEAHRAGLATVELDVPFAFHSSQVDPILPGFEAAAAQAGVVFRSPKMPFISPLLGRVVTEGEGGALNVSYLAQASRCLVDFSRALIVAQGHGLSGNGVIWLEVGAHPLCASMIKQTLGAEEQVLNTLRENLGGCQTMAKAVEVLYLAGMDVDWNEYHREFPAAHVVLQLPRYAWDLKNYWIDYKDDFCVSRKICLGRAQDVEPQTRVETFKYISPVAQKVIEETHTQTKSCMVVESDIFHQELLPVLRGHAINGSFLCPSSLYAEIALTLGEYLVQERKLCRESTGLEILNLRIDQPLIAKDNETTRLFRVTTEADWSANMLSLAISSVAPSGEQPVSHATVNVRVVPNQRWLADWKRNSHLVMSRVQALERSNNSQKLRRRMVYKLFAAVVDYSDAFKGMSQVLLDTDALEAVSTVQFQVESRGGRFGIDARWIDSLGHISGFIMNANDATNNQEQVFINHGWEKLRHAEKLTASKTYRAYCRMQLEEKTTFVGDVFVLDGDRIVAMYEGIKFVGMQRRVLNHLLPAKSLVRGQGPVATGAVRHDSGLCHSGSNTKTSASHEVASTINNASSVTASGLGPVMEIICQEIGIPPCDLDPESQLADLGIDSLLSLTITSRIRQELGLSISSAELLACELVGQVQHLTGCEGSFVYSSSTDDNSSNGSEVTSAYESVNSATSEVCMSETSDGDSIRSVLWETIARETATPVDELLPSTSTADAGIDSLLAIIIAGTLCDKLSVKITGTTIMGCETLLDLEVALRKILCDLPSPGSAGAIKNGFPSVPTTQVLDAVSKSISAENSHGSIISRDSAATSVLLSGSVSTAKSVLILFPDGSGSAASYASLAPTFSKDVAVYGVNCPWRKNGLELIRKKITVSQIVARQLVEVRRILETHKLHGWQNYPAGTPNLVFGGWSAGGVLAYEAIRQLADEGVPVRKLLLLDSPDPFGLQIPSKKMSYFLKDVLRFGGRTGKAPDWLLQHFDGMVEVLGAYSPLPLASSTDLDTLLVYARKGANNEYDDQERELNAPGNRDISWILRDRTDFTAKGWKRLVGSERIGIEVLDLADHFTMMDDVHQLKQLGNIVNGFLR</sequence>
<dbReference type="InterPro" id="IPR020841">
    <property type="entry name" value="PKS_Beta-ketoAc_synthase_dom"/>
</dbReference>
<dbReference type="SUPFAM" id="SSF47336">
    <property type="entry name" value="ACP-like"/>
    <property type="match status" value="2"/>
</dbReference>
<feature type="domain" description="PKS/mFAS DH" evidence="9">
    <location>
        <begin position="1328"/>
        <end position="1633"/>
    </location>
</feature>
<dbReference type="NCBIfam" id="TIGR04532">
    <property type="entry name" value="PT_fungal_PKS"/>
    <property type="match status" value="1"/>
</dbReference>
<dbReference type="SMART" id="SM00825">
    <property type="entry name" value="PKS_KS"/>
    <property type="match status" value="1"/>
</dbReference>
<dbReference type="InterPro" id="IPR049900">
    <property type="entry name" value="PKS_mFAS_DH"/>
</dbReference>
<dbReference type="InterPro" id="IPR018201">
    <property type="entry name" value="Ketoacyl_synth_AS"/>
</dbReference>
<dbReference type="EMBL" id="AZNH01000098">
    <property type="protein sequence ID" value="KID82193.1"/>
    <property type="molecule type" value="Genomic_DNA"/>
</dbReference>
<organism evidence="10 11">
    <name type="scientific">Metarhizium guizhouense (strain ARSEF 977)</name>
    <dbReference type="NCBI Taxonomy" id="1276136"/>
    <lineage>
        <taxon>Eukaryota</taxon>
        <taxon>Fungi</taxon>
        <taxon>Dikarya</taxon>
        <taxon>Ascomycota</taxon>
        <taxon>Pezizomycotina</taxon>
        <taxon>Sordariomycetes</taxon>
        <taxon>Hypocreomycetidae</taxon>
        <taxon>Hypocreales</taxon>
        <taxon>Clavicipitaceae</taxon>
        <taxon>Metarhizium</taxon>
    </lineage>
</organism>
<keyword evidence="2" id="KW-0597">Phosphoprotein</keyword>
<dbReference type="InterPro" id="IPR014030">
    <property type="entry name" value="Ketoacyl_synth_N"/>
</dbReference>
<dbReference type="InterPro" id="IPR049551">
    <property type="entry name" value="PKS_DH_C"/>
</dbReference>
<evidence type="ECO:0000313" key="10">
    <source>
        <dbReference type="EMBL" id="KID82193.1"/>
    </source>
</evidence>
<dbReference type="PANTHER" id="PTHR43775:SF45">
    <property type="entry name" value="CONIDIAL PIGMENT POLYKETIDE SYNTHASE ALB1"/>
    <property type="match status" value="1"/>
</dbReference>
<keyword evidence="4" id="KW-0677">Repeat</keyword>
<dbReference type="FunFam" id="3.10.129.110:FF:000001">
    <property type="entry name" value="Sterigmatocystin biosynthesis polyketide synthase"/>
    <property type="match status" value="1"/>
</dbReference>
<dbReference type="Pfam" id="PF00109">
    <property type="entry name" value="ketoacyl-synt"/>
    <property type="match status" value="1"/>
</dbReference>
<dbReference type="InterPro" id="IPR001227">
    <property type="entry name" value="Ac_transferase_dom_sf"/>
</dbReference>
<dbReference type="GO" id="GO:0006633">
    <property type="term" value="P:fatty acid biosynthetic process"/>
    <property type="evidence" value="ECO:0007669"/>
    <property type="project" value="InterPro"/>
</dbReference>
<evidence type="ECO:0000259" key="7">
    <source>
        <dbReference type="PROSITE" id="PS50075"/>
    </source>
</evidence>
<dbReference type="InterPro" id="IPR016036">
    <property type="entry name" value="Malonyl_transacylase_ACP-bd"/>
</dbReference>
<keyword evidence="11" id="KW-1185">Reference proteome</keyword>
<evidence type="ECO:0000256" key="2">
    <source>
        <dbReference type="ARBA" id="ARBA00022553"/>
    </source>
</evidence>
<dbReference type="SMART" id="SM00827">
    <property type="entry name" value="PKS_AT"/>
    <property type="match status" value="1"/>
</dbReference>
<dbReference type="PANTHER" id="PTHR43775">
    <property type="entry name" value="FATTY ACID SYNTHASE"/>
    <property type="match status" value="1"/>
</dbReference>
<dbReference type="InterPro" id="IPR014031">
    <property type="entry name" value="Ketoacyl_synth_C"/>
</dbReference>
<dbReference type="PROSITE" id="PS52019">
    <property type="entry name" value="PKS_MFAS_DH"/>
    <property type="match status" value="1"/>
</dbReference>
<evidence type="ECO:0000256" key="3">
    <source>
        <dbReference type="ARBA" id="ARBA00022679"/>
    </source>
</evidence>
<dbReference type="InterPro" id="IPR020806">
    <property type="entry name" value="PKS_PP-bd"/>
</dbReference>
<dbReference type="GO" id="GO:0004312">
    <property type="term" value="F:fatty acid synthase activity"/>
    <property type="evidence" value="ECO:0007669"/>
    <property type="project" value="TreeGrafter"/>
</dbReference>
<dbReference type="Pfam" id="PF21089">
    <property type="entry name" value="PKS_DH_N"/>
    <property type="match status" value="1"/>
</dbReference>
<dbReference type="InterPro" id="IPR016035">
    <property type="entry name" value="Acyl_Trfase/lysoPLipase"/>
</dbReference>
<dbReference type="InterPro" id="IPR036736">
    <property type="entry name" value="ACP-like_sf"/>
</dbReference>
<feature type="region of interest" description="C-terminal hotdog fold" evidence="6">
    <location>
        <begin position="1485"/>
        <end position="1633"/>
    </location>
</feature>
<dbReference type="Gene3D" id="3.40.366.10">
    <property type="entry name" value="Malonyl-Coenzyme A Acyl Carrier Protein, domain 2"/>
    <property type="match status" value="1"/>
</dbReference>
<feature type="domain" description="Carrier" evidence="7">
    <location>
        <begin position="1683"/>
        <end position="1760"/>
    </location>
</feature>
<dbReference type="Gene3D" id="3.40.47.10">
    <property type="match status" value="1"/>
</dbReference>
<dbReference type="SMART" id="SM00823">
    <property type="entry name" value="PKS_PP"/>
    <property type="match status" value="1"/>
</dbReference>
<dbReference type="Proteomes" id="UP000031192">
    <property type="component" value="Unassembled WGS sequence"/>
</dbReference>
<feature type="region of interest" description="N-terminal hotdog fold" evidence="6">
    <location>
        <begin position="1328"/>
        <end position="1461"/>
    </location>
</feature>
<dbReference type="Gene3D" id="3.30.70.3290">
    <property type="match status" value="1"/>
</dbReference>
<keyword evidence="5" id="KW-0511">Multifunctional enzyme</keyword>
<dbReference type="OrthoDB" id="329835at2759"/>
<gene>
    <name evidence="10" type="ORF">MGU_10484</name>
</gene>
<evidence type="ECO:0000259" key="8">
    <source>
        <dbReference type="PROSITE" id="PS52004"/>
    </source>
</evidence>
<feature type="active site" description="Proton acceptor; for dehydratase activity" evidence="6">
    <location>
        <position position="1360"/>
    </location>
</feature>
<dbReference type="Pfam" id="PF00698">
    <property type="entry name" value="Acyl_transf_1"/>
    <property type="match status" value="1"/>
</dbReference>
<dbReference type="SUPFAM" id="SSF53474">
    <property type="entry name" value="alpha/beta-Hydrolases"/>
    <property type="match status" value="1"/>
</dbReference>
<dbReference type="Pfam" id="PF00975">
    <property type="entry name" value="Thioesterase"/>
    <property type="match status" value="1"/>
</dbReference>
<feature type="active site" description="Proton donor; for dehydratase activity" evidence="6">
    <location>
        <position position="1546"/>
    </location>
</feature>
<dbReference type="PROSITE" id="PS00606">
    <property type="entry name" value="KS3_1"/>
    <property type="match status" value="1"/>
</dbReference>
<evidence type="ECO:0000256" key="5">
    <source>
        <dbReference type="ARBA" id="ARBA00023268"/>
    </source>
</evidence>
<dbReference type="InterPro" id="IPR001031">
    <property type="entry name" value="Thioesterase"/>
</dbReference>
<dbReference type="GO" id="GO:0004315">
    <property type="term" value="F:3-oxoacyl-[acyl-carrier-protein] synthase activity"/>
    <property type="evidence" value="ECO:0007669"/>
    <property type="project" value="InterPro"/>
</dbReference>
<dbReference type="InterPro" id="IPR016039">
    <property type="entry name" value="Thiolase-like"/>
</dbReference>
<dbReference type="SUPFAM" id="SSF55048">
    <property type="entry name" value="Probable ACP-binding domain of malonyl-CoA ACP transacylase"/>
    <property type="match status" value="1"/>
</dbReference>
<dbReference type="PROSITE" id="PS50075">
    <property type="entry name" value="CARRIER"/>
    <property type="match status" value="2"/>
</dbReference>
<dbReference type="Pfam" id="PF14765">
    <property type="entry name" value="PS-DH"/>
    <property type="match status" value="1"/>
</dbReference>
<evidence type="ECO:0000313" key="11">
    <source>
        <dbReference type="Proteomes" id="UP000031192"/>
    </source>
</evidence>
<dbReference type="CDD" id="cd00833">
    <property type="entry name" value="PKS"/>
    <property type="match status" value="1"/>
</dbReference>
<protein>
    <submittedName>
        <fullName evidence="10">Polyketide synthase</fullName>
    </submittedName>
</protein>
<comment type="caution">
    <text evidence="10">The sequence shown here is derived from an EMBL/GenBank/DDBJ whole genome shotgun (WGS) entry which is preliminary data.</text>
</comment>
<dbReference type="InterPro" id="IPR009081">
    <property type="entry name" value="PP-bd_ACP"/>
</dbReference>
<dbReference type="InterPro" id="IPR029058">
    <property type="entry name" value="AB_hydrolase_fold"/>
</dbReference>
<dbReference type="InterPro" id="IPR030918">
    <property type="entry name" value="PT_fungal_PKS"/>
</dbReference>
<accession>A0A0B4GI83</accession>
<feature type="domain" description="Carrier" evidence="7">
    <location>
        <begin position="1798"/>
        <end position="1875"/>
    </location>
</feature>